<dbReference type="RefSeq" id="XP_002675227.1">
    <property type="nucleotide sequence ID" value="XM_002675181.1"/>
</dbReference>
<dbReference type="KEGG" id="ngr:NAEGRDRAFT_50467"/>
<evidence type="ECO:0000313" key="3">
    <source>
        <dbReference type="Proteomes" id="UP000006671"/>
    </source>
</evidence>
<dbReference type="InterPro" id="IPR008011">
    <property type="entry name" value="Complex1_LYR_dom"/>
</dbReference>
<name>D2VL56_NAEGR</name>
<protein>
    <submittedName>
        <fullName evidence="2">Predicted protein</fullName>
    </submittedName>
</protein>
<accession>D2VL56</accession>
<feature type="domain" description="Complex 1 LYR protein" evidence="1">
    <location>
        <begin position="2"/>
        <end position="47"/>
    </location>
</feature>
<dbReference type="EMBL" id="GG738879">
    <property type="protein sequence ID" value="EFC42483.1"/>
    <property type="molecule type" value="Genomic_DNA"/>
</dbReference>
<reference evidence="2 3" key="1">
    <citation type="journal article" date="2010" name="Cell">
        <title>The genome of Naegleria gruberi illuminates early eukaryotic versatility.</title>
        <authorList>
            <person name="Fritz-Laylin L.K."/>
            <person name="Prochnik S.E."/>
            <person name="Ginger M.L."/>
            <person name="Dacks J.B."/>
            <person name="Carpenter M.L."/>
            <person name="Field M.C."/>
            <person name="Kuo A."/>
            <person name="Paredez A."/>
            <person name="Chapman J."/>
            <person name="Pham J."/>
            <person name="Shu S."/>
            <person name="Neupane R."/>
            <person name="Cipriano M."/>
            <person name="Mancuso J."/>
            <person name="Tu H."/>
            <person name="Salamov A."/>
            <person name="Lindquist E."/>
            <person name="Shapiro H."/>
            <person name="Lucas S."/>
            <person name="Grigoriev I.V."/>
            <person name="Cande W.Z."/>
            <person name="Fulton C."/>
            <person name="Rokhsar D.S."/>
            <person name="Dawson S.C."/>
        </authorList>
    </citation>
    <scope>NUCLEOTIDE SEQUENCE [LARGE SCALE GENOMIC DNA]</scope>
    <source>
        <strain evidence="2 3">NEG-M</strain>
    </source>
</reference>
<dbReference type="InParanoid" id="D2VL56"/>
<sequence length="143" mass="16927">MLKQSILLPTVEKRVNAINEIRSTFRKFKNETNQEIIQQQLKKAHDKFGYLCMITPKRLHTETSQIDGKTQLVKIDGEWKDVNAIGEDDNLTKEEKATWSNWGRGNLDPDQVRKHEQLLKRQHFMDGPMKGYKPIYERNWMND</sequence>
<dbReference type="GeneID" id="8851781"/>
<gene>
    <name evidence="2" type="ORF">NAEGRDRAFT_50467</name>
</gene>
<evidence type="ECO:0000259" key="1">
    <source>
        <dbReference type="Pfam" id="PF05347"/>
    </source>
</evidence>
<organism evidence="3">
    <name type="scientific">Naegleria gruberi</name>
    <name type="common">Amoeba</name>
    <dbReference type="NCBI Taxonomy" id="5762"/>
    <lineage>
        <taxon>Eukaryota</taxon>
        <taxon>Discoba</taxon>
        <taxon>Heterolobosea</taxon>
        <taxon>Tetramitia</taxon>
        <taxon>Eutetramitia</taxon>
        <taxon>Vahlkampfiidae</taxon>
        <taxon>Naegleria</taxon>
    </lineage>
</organism>
<dbReference type="Pfam" id="PF05347">
    <property type="entry name" value="Complex1_LYR"/>
    <property type="match status" value="1"/>
</dbReference>
<evidence type="ECO:0000313" key="2">
    <source>
        <dbReference type="EMBL" id="EFC42483.1"/>
    </source>
</evidence>
<dbReference type="AlphaFoldDB" id="D2VL56"/>
<dbReference type="Proteomes" id="UP000006671">
    <property type="component" value="Unassembled WGS sequence"/>
</dbReference>
<dbReference type="VEuPathDB" id="AmoebaDB:NAEGRDRAFT_50467"/>
<proteinExistence type="predicted"/>
<dbReference type="OMA" id="PIYERNW"/>
<dbReference type="OrthoDB" id="10252184at2759"/>
<keyword evidence="3" id="KW-1185">Reference proteome</keyword>